<feature type="region of interest" description="Disordered" evidence="1">
    <location>
        <begin position="151"/>
        <end position="187"/>
    </location>
</feature>
<protein>
    <submittedName>
        <fullName evidence="2">Uncharacterized protein</fullName>
    </submittedName>
</protein>
<sequence>MFRPFSFEPASQGPSLVDLHDEHASMNVSPTQTRFTTPPICSLRELALEFDGSNFGLKAKDESDGPKAPLTPQSEDLGFNLDFIEPYEPPSPSSIASMDLRDKRQANSRLQCSTTHVRDISLLVERMVEKGDQCSVCPRKRPSAIDVVEEEDEGLGMEYTPPTLDSPPSLPLKFRRSGDRVDGHACVSKNVRMRKKHGKFTKKTSSR</sequence>
<comment type="caution">
    <text evidence="2">The sequence shown here is derived from an EMBL/GenBank/DDBJ whole genome shotgun (WGS) entry which is preliminary data.</text>
</comment>
<gene>
    <name evidence="2" type="ORF">GQ43DRAFT_466119</name>
</gene>
<dbReference type="OrthoDB" id="3910171at2759"/>
<accession>A0A9P4MP33</accession>
<evidence type="ECO:0000256" key="1">
    <source>
        <dbReference type="SAM" id="MobiDB-lite"/>
    </source>
</evidence>
<organism evidence="2 3">
    <name type="scientific">Delitschia confertaspora ATCC 74209</name>
    <dbReference type="NCBI Taxonomy" id="1513339"/>
    <lineage>
        <taxon>Eukaryota</taxon>
        <taxon>Fungi</taxon>
        <taxon>Dikarya</taxon>
        <taxon>Ascomycota</taxon>
        <taxon>Pezizomycotina</taxon>
        <taxon>Dothideomycetes</taxon>
        <taxon>Pleosporomycetidae</taxon>
        <taxon>Pleosporales</taxon>
        <taxon>Delitschiaceae</taxon>
        <taxon>Delitschia</taxon>
    </lineage>
</organism>
<proteinExistence type="predicted"/>
<name>A0A9P4MP33_9PLEO</name>
<dbReference type="Proteomes" id="UP000799536">
    <property type="component" value="Unassembled WGS sequence"/>
</dbReference>
<reference evidence="2" key="1">
    <citation type="journal article" date="2020" name="Stud. Mycol.">
        <title>101 Dothideomycetes genomes: a test case for predicting lifestyles and emergence of pathogens.</title>
        <authorList>
            <person name="Haridas S."/>
            <person name="Albert R."/>
            <person name="Binder M."/>
            <person name="Bloem J."/>
            <person name="Labutti K."/>
            <person name="Salamov A."/>
            <person name="Andreopoulos B."/>
            <person name="Baker S."/>
            <person name="Barry K."/>
            <person name="Bills G."/>
            <person name="Bluhm B."/>
            <person name="Cannon C."/>
            <person name="Castanera R."/>
            <person name="Culley D."/>
            <person name="Daum C."/>
            <person name="Ezra D."/>
            <person name="Gonzalez J."/>
            <person name="Henrissat B."/>
            <person name="Kuo A."/>
            <person name="Liang C."/>
            <person name="Lipzen A."/>
            <person name="Lutzoni F."/>
            <person name="Magnuson J."/>
            <person name="Mondo S."/>
            <person name="Nolan M."/>
            <person name="Ohm R."/>
            <person name="Pangilinan J."/>
            <person name="Park H.-J."/>
            <person name="Ramirez L."/>
            <person name="Alfaro M."/>
            <person name="Sun H."/>
            <person name="Tritt A."/>
            <person name="Yoshinaga Y."/>
            <person name="Zwiers L.-H."/>
            <person name="Turgeon B."/>
            <person name="Goodwin S."/>
            <person name="Spatafora J."/>
            <person name="Crous P."/>
            <person name="Grigoriev I."/>
        </authorList>
    </citation>
    <scope>NUCLEOTIDE SEQUENCE</scope>
    <source>
        <strain evidence="2">ATCC 74209</strain>
    </source>
</reference>
<dbReference type="EMBL" id="ML994196">
    <property type="protein sequence ID" value="KAF2197811.1"/>
    <property type="molecule type" value="Genomic_DNA"/>
</dbReference>
<keyword evidence="3" id="KW-1185">Reference proteome</keyword>
<evidence type="ECO:0000313" key="2">
    <source>
        <dbReference type="EMBL" id="KAF2197811.1"/>
    </source>
</evidence>
<evidence type="ECO:0000313" key="3">
    <source>
        <dbReference type="Proteomes" id="UP000799536"/>
    </source>
</evidence>
<dbReference type="AlphaFoldDB" id="A0A9P4MP33"/>